<keyword evidence="1 2" id="KW-0456">Lyase</keyword>
<dbReference type="GO" id="GO:0016841">
    <property type="term" value="F:ammonia-lyase activity"/>
    <property type="evidence" value="ECO:0007669"/>
    <property type="project" value="UniProtKB-ARBA"/>
</dbReference>
<dbReference type="RefSeq" id="WP_138324487.1">
    <property type="nucleotide sequence ID" value="NZ_VCDI01000001.1"/>
</dbReference>
<dbReference type="Gene3D" id="1.10.275.10">
    <property type="entry name" value="Fumarase/aspartase (N-terminal domain)"/>
    <property type="match status" value="1"/>
</dbReference>
<name>A0A5R9J9I1_9PROT</name>
<dbReference type="AlphaFoldDB" id="A0A5R9J9I1"/>
<organism evidence="2 3">
    <name type="scientific">Lichenicoccus roseus</name>
    <dbReference type="NCBI Taxonomy" id="2683649"/>
    <lineage>
        <taxon>Bacteria</taxon>
        <taxon>Pseudomonadati</taxon>
        <taxon>Pseudomonadota</taxon>
        <taxon>Alphaproteobacteria</taxon>
        <taxon>Acetobacterales</taxon>
        <taxon>Acetobacteraceae</taxon>
        <taxon>Lichenicoccus</taxon>
    </lineage>
</organism>
<dbReference type="Proteomes" id="UP000305654">
    <property type="component" value="Unassembled WGS sequence"/>
</dbReference>
<dbReference type="Pfam" id="PF00221">
    <property type="entry name" value="Lyase_aromatic"/>
    <property type="match status" value="1"/>
</dbReference>
<protein>
    <submittedName>
        <fullName evidence="2">Aromatic amino acid lyase</fullName>
    </submittedName>
</protein>
<dbReference type="SUPFAM" id="SSF48557">
    <property type="entry name" value="L-aspartase-like"/>
    <property type="match status" value="1"/>
</dbReference>
<keyword evidence="3" id="KW-1185">Reference proteome</keyword>
<sequence>MRQVANPNESQAADAEPIVLGLDRLTVQQVASYADRRGHVPVEMPPEVRLRINQSNQLKHHLIATKQPIYGVTTGFGDSAARQISPARAAAMQANLILYHLNGSGAEADARTVRATMLIRANCLARGYSGIRLEVIRLLVDCMQADILPVIPERGSVGASGDLVPLCYMAGMLTGIGEVDWNGGRVGTRQALSACGLEPVVLEAKEALALINGTSFMSAYAALAVAAAHRLALIGDLCTALCVEAMAGNVGAFDAIIHLQKPHPGQVESARRVRRLLDGSTSVVTATQLAEAGPVLGERGFVELPRQVQDRYSIRCAPHVLGVLHDTLAWVDRWIETEMNSTNDNPLFDPASGTVLSGGNFYGGHVGQAMDALKIALASVGDLLDRQVALAVDEKFNNGLTANLIPRLDDEDQEAGLHHGYKGMQIACSALAAEALKTSLPATVFSRSTESHNQDKVSMGTIAARDARSVVELVRNICAIHLLVSCQAIDLRGAERLGAATRSAYGLIRKLAPFLDHDRRLDHDVTAVLKLMDSGELDRIAA</sequence>
<dbReference type="InterPro" id="IPR001106">
    <property type="entry name" value="Aromatic_Lyase"/>
</dbReference>
<dbReference type="InterPro" id="IPR024083">
    <property type="entry name" value="Fumarase/histidase_N"/>
</dbReference>
<dbReference type="InterPro" id="IPR008948">
    <property type="entry name" value="L-Aspartase-like"/>
</dbReference>
<evidence type="ECO:0000256" key="1">
    <source>
        <dbReference type="ARBA" id="ARBA00023239"/>
    </source>
</evidence>
<gene>
    <name evidence="2" type="ORF">FE263_03285</name>
</gene>
<dbReference type="CDD" id="cd00332">
    <property type="entry name" value="PAL-HAL"/>
    <property type="match status" value="1"/>
</dbReference>
<proteinExistence type="predicted"/>
<comment type="caution">
    <text evidence="2">The sequence shown here is derived from an EMBL/GenBank/DDBJ whole genome shotgun (WGS) entry which is preliminary data.</text>
</comment>
<dbReference type="Gene3D" id="1.20.200.10">
    <property type="entry name" value="Fumarase/aspartase (Central domain)"/>
    <property type="match status" value="1"/>
</dbReference>
<dbReference type="OrthoDB" id="9806955at2"/>
<evidence type="ECO:0000313" key="2">
    <source>
        <dbReference type="EMBL" id="TLU74235.1"/>
    </source>
</evidence>
<dbReference type="FunFam" id="1.10.275.10:FF:000005">
    <property type="entry name" value="Histidine ammonia-lyase"/>
    <property type="match status" value="1"/>
</dbReference>
<evidence type="ECO:0000313" key="3">
    <source>
        <dbReference type="Proteomes" id="UP000305654"/>
    </source>
</evidence>
<dbReference type="PANTHER" id="PTHR10362">
    <property type="entry name" value="HISTIDINE AMMONIA-LYASE"/>
    <property type="match status" value="1"/>
</dbReference>
<dbReference type="EMBL" id="VCDI01000001">
    <property type="protein sequence ID" value="TLU74235.1"/>
    <property type="molecule type" value="Genomic_DNA"/>
</dbReference>
<reference evidence="2 3" key="1">
    <citation type="submission" date="2019-05" db="EMBL/GenBank/DDBJ databases">
        <authorList>
            <person name="Pankratov T."/>
            <person name="Grouzdev D."/>
        </authorList>
    </citation>
    <scope>NUCLEOTIDE SEQUENCE [LARGE SCALE GENOMIC DNA]</scope>
    <source>
        <strain evidence="2 3">KEBCLARHB70R</strain>
    </source>
</reference>
<accession>A0A5R9J9I1</accession>